<dbReference type="GO" id="GO:0019843">
    <property type="term" value="F:rRNA binding"/>
    <property type="evidence" value="ECO:0007669"/>
    <property type="project" value="UniProtKB-UniRule"/>
</dbReference>
<dbReference type="Pfam" id="PF01281">
    <property type="entry name" value="Ribosomal_L9_N"/>
    <property type="match status" value="1"/>
</dbReference>
<evidence type="ECO:0000313" key="10">
    <source>
        <dbReference type="EMBL" id="VFJ49651.1"/>
    </source>
</evidence>
<dbReference type="GO" id="GO:1990904">
    <property type="term" value="C:ribonucleoprotein complex"/>
    <property type="evidence" value="ECO:0007669"/>
    <property type="project" value="UniProtKB-KW"/>
</dbReference>
<dbReference type="GO" id="GO:0003735">
    <property type="term" value="F:structural constituent of ribosome"/>
    <property type="evidence" value="ECO:0007669"/>
    <property type="project" value="InterPro"/>
</dbReference>
<keyword evidence="2 7" id="KW-0699">rRNA-binding</keyword>
<dbReference type="InterPro" id="IPR020594">
    <property type="entry name" value="Ribosomal_bL9_bac/chp"/>
</dbReference>
<dbReference type="PROSITE" id="PS00651">
    <property type="entry name" value="RIBOSOMAL_L9"/>
    <property type="match status" value="1"/>
</dbReference>
<evidence type="ECO:0000313" key="11">
    <source>
        <dbReference type="EMBL" id="VFK11398.1"/>
    </source>
</evidence>
<reference evidence="10" key="1">
    <citation type="submission" date="2019-02" db="EMBL/GenBank/DDBJ databases">
        <authorList>
            <person name="Gruber-Vodicka R. H."/>
            <person name="Seah K. B. B."/>
        </authorList>
    </citation>
    <scope>NUCLEOTIDE SEQUENCE</scope>
    <source>
        <strain evidence="9">BECK_BZ163</strain>
        <strain evidence="11">BECK_BZ164</strain>
        <strain evidence="10">BECK_BZ165</strain>
    </source>
</reference>
<dbReference type="Gene3D" id="3.40.5.10">
    <property type="entry name" value="Ribosomal protein L9, N-terminal domain"/>
    <property type="match status" value="1"/>
</dbReference>
<evidence type="ECO:0000256" key="5">
    <source>
        <dbReference type="ARBA" id="ARBA00023274"/>
    </source>
</evidence>
<dbReference type="AlphaFoldDB" id="A0A450SBS3"/>
<dbReference type="InterPro" id="IPR036791">
    <property type="entry name" value="Ribosomal_bL9_C_sf"/>
</dbReference>
<dbReference type="InterPro" id="IPR020070">
    <property type="entry name" value="Ribosomal_bL9_N"/>
</dbReference>
<dbReference type="GO" id="GO:0005840">
    <property type="term" value="C:ribosome"/>
    <property type="evidence" value="ECO:0007669"/>
    <property type="project" value="UniProtKB-KW"/>
</dbReference>
<dbReference type="SUPFAM" id="SSF55658">
    <property type="entry name" value="L9 N-domain-like"/>
    <property type="match status" value="1"/>
</dbReference>
<name>A0A450SBS3_9GAMM</name>
<evidence type="ECO:0000256" key="3">
    <source>
        <dbReference type="ARBA" id="ARBA00022884"/>
    </source>
</evidence>
<dbReference type="Gene3D" id="3.10.430.100">
    <property type="entry name" value="Ribosomal protein L9, C-terminal domain"/>
    <property type="match status" value="1"/>
</dbReference>
<accession>A0A450SBS3</accession>
<dbReference type="PANTHER" id="PTHR21368">
    <property type="entry name" value="50S RIBOSOMAL PROTEIN L9"/>
    <property type="match status" value="1"/>
</dbReference>
<gene>
    <name evidence="7" type="primary">rplI</name>
    <name evidence="9" type="ORF">BECKFM1743A_GA0114220_100719</name>
    <name evidence="11" type="ORF">BECKFM1743B_GA0114221_101806</name>
    <name evidence="10" type="ORF">BECKFM1743C_GA0114222_1007310</name>
</gene>
<comment type="similarity">
    <text evidence="1 7">Belongs to the bacterial ribosomal protein bL9 family.</text>
</comment>
<dbReference type="NCBIfam" id="TIGR00158">
    <property type="entry name" value="L9"/>
    <property type="match status" value="1"/>
</dbReference>
<evidence type="ECO:0000256" key="1">
    <source>
        <dbReference type="ARBA" id="ARBA00010605"/>
    </source>
</evidence>
<dbReference type="EMBL" id="CAADFL010000180">
    <property type="protein sequence ID" value="VFK11398.1"/>
    <property type="molecule type" value="Genomic_DNA"/>
</dbReference>
<dbReference type="EMBL" id="CAADFA010000073">
    <property type="protein sequence ID" value="VFJ49651.1"/>
    <property type="molecule type" value="Genomic_DNA"/>
</dbReference>
<keyword evidence="3 7" id="KW-0694">RNA-binding</keyword>
<comment type="function">
    <text evidence="7">Binds to the 23S rRNA.</text>
</comment>
<dbReference type="InterPro" id="IPR036935">
    <property type="entry name" value="Ribosomal_bL9_N_sf"/>
</dbReference>
<dbReference type="GO" id="GO:0006412">
    <property type="term" value="P:translation"/>
    <property type="evidence" value="ECO:0007669"/>
    <property type="project" value="UniProtKB-UniRule"/>
</dbReference>
<evidence type="ECO:0000313" key="9">
    <source>
        <dbReference type="EMBL" id="VFJ49438.1"/>
    </source>
</evidence>
<dbReference type="SUPFAM" id="SSF55653">
    <property type="entry name" value="Ribosomal protein L9 C-domain"/>
    <property type="match status" value="1"/>
</dbReference>
<evidence type="ECO:0000256" key="7">
    <source>
        <dbReference type="HAMAP-Rule" id="MF_00503"/>
    </source>
</evidence>
<evidence type="ECO:0000256" key="6">
    <source>
        <dbReference type="ARBA" id="ARBA00035292"/>
    </source>
</evidence>
<keyword evidence="5 7" id="KW-0687">Ribonucleoprotein</keyword>
<dbReference type="InterPro" id="IPR000244">
    <property type="entry name" value="Ribosomal_bL9"/>
</dbReference>
<sequence>MEIILLEKTENLGKLGDLVKVKPGYARNYLMPKGMAILATPANVAIFKEKQAELEKQQAQALAQAQTRAEKINGCSIIISVKAGDEGRLFGSIGARDIVAAAAKNDIEITKEEVRLPMGPIRQTGEQEIVVHLHSDVDAVITINVIPE</sequence>
<dbReference type="InterPro" id="IPR009027">
    <property type="entry name" value="Ribosomal_bL9/RNase_H1_N"/>
</dbReference>
<organism evidence="10">
    <name type="scientific">Candidatus Kentrum sp. FM</name>
    <dbReference type="NCBI Taxonomy" id="2126340"/>
    <lineage>
        <taxon>Bacteria</taxon>
        <taxon>Pseudomonadati</taxon>
        <taxon>Pseudomonadota</taxon>
        <taxon>Gammaproteobacteria</taxon>
        <taxon>Candidatus Kentrum</taxon>
    </lineage>
</organism>
<dbReference type="InterPro" id="IPR020069">
    <property type="entry name" value="Ribosomal_bL9_C"/>
</dbReference>
<dbReference type="HAMAP" id="MF_00503">
    <property type="entry name" value="Ribosomal_bL9"/>
    <property type="match status" value="1"/>
</dbReference>
<evidence type="ECO:0000256" key="4">
    <source>
        <dbReference type="ARBA" id="ARBA00022980"/>
    </source>
</evidence>
<evidence type="ECO:0000259" key="8">
    <source>
        <dbReference type="PROSITE" id="PS00651"/>
    </source>
</evidence>
<dbReference type="EMBL" id="CAADEZ010000071">
    <property type="protein sequence ID" value="VFJ49438.1"/>
    <property type="molecule type" value="Genomic_DNA"/>
</dbReference>
<keyword evidence="4 7" id="KW-0689">Ribosomal protein</keyword>
<dbReference type="Pfam" id="PF03948">
    <property type="entry name" value="Ribosomal_L9_C"/>
    <property type="match status" value="1"/>
</dbReference>
<proteinExistence type="inferred from homology"/>
<evidence type="ECO:0000256" key="2">
    <source>
        <dbReference type="ARBA" id="ARBA00022730"/>
    </source>
</evidence>
<feature type="domain" description="Ribosomal protein L9" evidence="8">
    <location>
        <begin position="13"/>
        <end position="40"/>
    </location>
</feature>
<protein>
    <recommendedName>
        <fullName evidence="6 7">Large ribosomal subunit protein bL9</fullName>
    </recommendedName>
</protein>